<comment type="subcellular location">
    <subcellularLocation>
        <location evidence="1">Golgi apparatus membrane</location>
        <topology evidence="1">Single-pass type II membrane protein</topology>
    </subcellularLocation>
</comment>
<feature type="disulfide bond" evidence="4">
    <location>
        <begin position="47"/>
        <end position="57"/>
    </location>
</feature>
<dbReference type="Pfam" id="PF03016">
    <property type="entry name" value="Exostosin_GT47"/>
    <property type="match status" value="1"/>
</dbReference>
<dbReference type="AlphaFoldDB" id="A0A250X118"/>
<name>A0A250X118_9CHLO</name>
<dbReference type="PANTHER" id="PTHR11062:SF376">
    <property type="entry name" value="EXOSTOSIN FAMILY PROTEIN"/>
    <property type="match status" value="1"/>
</dbReference>
<gene>
    <name evidence="6" type="ORF">CEUSTIGMA_g4215.t1</name>
</gene>
<evidence type="ECO:0000256" key="2">
    <source>
        <dbReference type="ARBA" id="ARBA00010271"/>
    </source>
</evidence>
<keyword evidence="7" id="KW-1185">Reference proteome</keyword>
<comment type="similarity">
    <text evidence="2">Belongs to the glycosyltransferase 47 family.</text>
</comment>
<evidence type="ECO:0000313" key="6">
    <source>
        <dbReference type="EMBL" id="GAX76768.1"/>
    </source>
</evidence>
<keyword evidence="4" id="KW-1015">Disulfide bond</keyword>
<dbReference type="GO" id="GO:0000139">
    <property type="term" value="C:Golgi membrane"/>
    <property type="evidence" value="ECO:0007669"/>
    <property type="project" value="UniProtKB-SubCell"/>
</dbReference>
<keyword evidence="3" id="KW-0333">Golgi apparatus</keyword>
<evidence type="ECO:0000313" key="7">
    <source>
        <dbReference type="Proteomes" id="UP000232323"/>
    </source>
</evidence>
<evidence type="ECO:0000256" key="4">
    <source>
        <dbReference type="PROSITE-ProRule" id="PRU00076"/>
    </source>
</evidence>
<dbReference type="GO" id="GO:0016757">
    <property type="term" value="F:glycosyltransferase activity"/>
    <property type="evidence" value="ECO:0007669"/>
    <property type="project" value="InterPro"/>
</dbReference>
<dbReference type="PANTHER" id="PTHR11062">
    <property type="entry name" value="EXOSTOSIN HEPARAN SULFATE GLYCOSYLTRANSFERASE -RELATED"/>
    <property type="match status" value="1"/>
</dbReference>
<evidence type="ECO:0000256" key="3">
    <source>
        <dbReference type="ARBA" id="ARBA00023034"/>
    </source>
</evidence>
<organism evidence="6 7">
    <name type="scientific">Chlamydomonas eustigma</name>
    <dbReference type="NCBI Taxonomy" id="1157962"/>
    <lineage>
        <taxon>Eukaryota</taxon>
        <taxon>Viridiplantae</taxon>
        <taxon>Chlorophyta</taxon>
        <taxon>core chlorophytes</taxon>
        <taxon>Chlorophyceae</taxon>
        <taxon>CS clade</taxon>
        <taxon>Chlamydomonadales</taxon>
        <taxon>Chlamydomonadaceae</taxon>
        <taxon>Chlamydomonas</taxon>
    </lineage>
</organism>
<dbReference type="InterPro" id="IPR000742">
    <property type="entry name" value="EGF"/>
</dbReference>
<reference evidence="6 7" key="1">
    <citation type="submission" date="2017-08" db="EMBL/GenBank/DDBJ databases">
        <title>Acidophilic green algal genome provides insights into adaptation to an acidic environment.</title>
        <authorList>
            <person name="Hirooka S."/>
            <person name="Hirose Y."/>
            <person name="Kanesaki Y."/>
            <person name="Higuchi S."/>
            <person name="Fujiwara T."/>
            <person name="Onuma R."/>
            <person name="Era A."/>
            <person name="Ohbayashi R."/>
            <person name="Uzuka A."/>
            <person name="Nozaki H."/>
            <person name="Yoshikawa H."/>
            <person name="Miyagishima S.Y."/>
        </authorList>
    </citation>
    <scope>NUCLEOTIDE SEQUENCE [LARGE SCALE GENOMIC DNA]</scope>
    <source>
        <strain evidence="6 7">NIES-2499</strain>
    </source>
</reference>
<accession>A0A250X118</accession>
<feature type="domain" description="EGF-like" evidence="5">
    <location>
        <begin position="43"/>
        <end position="76"/>
    </location>
</feature>
<dbReference type="Proteomes" id="UP000232323">
    <property type="component" value="Unassembled WGS sequence"/>
</dbReference>
<dbReference type="PROSITE" id="PS01186">
    <property type="entry name" value="EGF_2"/>
    <property type="match status" value="1"/>
</dbReference>
<protein>
    <recommendedName>
        <fullName evidence="5">EGF-like domain-containing protein</fullName>
    </recommendedName>
</protein>
<evidence type="ECO:0000256" key="1">
    <source>
        <dbReference type="ARBA" id="ARBA00004323"/>
    </source>
</evidence>
<dbReference type="OrthoDB" id="1924787at2759"/>
<comment type="caution">
    <text evidence="6">The sequence shown here is derived from an EMBL/GenBank/DDBJ whole genome shotgun (WGS) entry which is preliminary data.</text>
</comment>
<dbReference type="InterPro" id="IPR040911">
    <property type="entry name" value="Exostosin_GT47"/>
</dbReference>
<evidence type="ECO:0000259" key="5">
    <source>
        <dbReference type="PROSITE" id="PS50026"/>
    </source>
</evidence>
<keyword evidence="4" id="KW-0245">EGF-like domain</keyword>
<dbReference type="Gene3D" id="2.10.25.10">
    <property type="entry name" value="Laminin"/>
    <property type="match status" value="1"/>
</dbReference>
<dbReference type="PROSITE" id="PS00022">
    <property type="entry name" value="EGF_1"/>
    <property type="match status" value="1"/>
</dbReference>
<feature type="disulfide bond" evidence="4">
    <location>
        <begin position="66"/>
        <end position="75"/>
    </location>
</feature>
<dbReference type="PROSITE" id="PS50026">
    <property type="entry name" value="EGF_3"/>
    <property type="match status" value="1"/>
</dbReference>
<dbReference type="EMBL" id="BEGY01000019">
    <property type="protein sequence ID" value="GAX76768.1"/>
    <property type="molecule type" value="Genomic_DNA"/>
</dbReference>
<proteinExistence type="inferred from homology"/>
<comment type="caution">
    <text evidence="4">Lacks conserved residue(s) required for the propagation of feature annotation.</text>
</comment>
<dbReference type="InterPro" id="IPR004263">
    <property type="entry name" value="Exostosin"/>
</dbReference>
<sequence length="589" mass="66814">MVNETAEDRLRIAVFTVSLSHKSYYVVNLIFALLTLSWAGVSARKSCPDECTKYGTCNEELGRCDCPWNYTGLSCSTPHDGFCLRRVEVNTCTDGHPTLCVNACNARGDCKGGFCHCKEGFFGTDCSLSYDKSGSEIKILDRLGYRQNKRGPLIYVYELPPEYHVKRDIHKVDRPPLHLAILERLLTGGHRTTEGSKADFFYVPITSRDLKKAFLLMPVLQYISSQWPFWNATGGSRHIIPMEGDVGTCELPLLVRKFTPNITWLQFWGMHDYHPSWEHIFHNRIPCFVAGRDIVVPFMAMSSHDRFVIQTPLRPGSEQPERNTTFFFAGGICGSGRYSDVPPDCKHYKQERYSGGVRQAVYEHFHERPGWKVVTKTKDYAQDYASSNFCLAAPGGGWGKRGIVATMNGCIPVVATDMLFEAFEPEMDWGHFGVRVSQSNISSLGDLLDTYPLDELKEKQARLPCAAQHFHWSGNLGGIMKETGEFDAFNTIMAILRMRRKYPQARPEEFYSLDKEFRDFVDCKPLRADDKGQSLCTMYIGPGMLKDDRYPDACPPALYYMRRKIGPPGGALCINATNLAHCRERHWRV</sequence>